<evidence type="ECO:0000256" key="1">
    <source>
        <dbReference type="SAM" id="SignalP"/>
    </source>
</evidence>
<gene>
    <name evidence="3" type="ORF">PG997_005359</name>
</gene>
<protein>
    <recommendedName>
        <fullName evidence="2">DUF1996 domain-containing protein</fullName>
    </recommendedName>
</protein>
<dbReference type="GeneID" id="92042734"/>
<proteinExistence type="predicted"/>
<sequence>MHWTSLLALAAGLTDALPSSELEARQFGGQRTTMLRFGCAQVVIDRLDPLVNPGTIPSPHVHQIVGGNGFNASMTTGDVSGTATCTTCAFSEDFSNYWTANLYFKARNGTYKRVPQLGAALQFGDQYSTKIGGGVLVYYVSAAPGQITAFKPGFRMLVGDVNKRTAAGSNKMQNCYRCYTGPNFGGDFAAPCADGRLDTAALPTQPCKGGIRSNILFPTCWDGKNLDSPNHQDHVAYPTSGPANFLSLGGTCPSTHPVRIPQLMYEVVWDTTAFNNKAEWPADGSQPFYFSQGDNTGYGQHADYVFGWKDDSLQKAMDTAGCMGARCGSLKTQAIDAGKKCSVKPLVDEDHDGCKLPCPLRFPLSLLPPPSAIFPSC</sequence>
<dbReference type="Pfam" id="PF09362">
    <property type="entry name" value="DUF1996"/>
    <property type="match status" value="1"/>
</dbReference>
<dbReference type="PANTHER" id="PTHR43662:SF6">
    <property type="entry name" value="DUF1996 DOMAIN-CONTAINING PROTEIN"/>
    <property type="match status" value="1"/>
</dbReference>
<keyword evidence="1" id="KW-0732">Signal</keyword>
<name>A0ABR1X4Q3_9PEZI</name>
<accession>A0ABR1X4Q3</accession>
<dbReference type="PANTHER" id="PTHR43662">
    <property type="match status" value="1"/>
</dbReference>
<dbReference type="EMBL" id="JAQQWN010000004">
    <property type="protein sequence ID" value="KAK8090398.1"/>
    <property type="molecule type" value="Genomic_DNA"/>
</dbReference>
<organism evidence="3 4">
    <name type="scientific">Apiospora hydei</name>
    <dbReference type="NCBI Taxonomy" id="1337664"/>
    <lineage>
        <taxon>Eukaryota</taxon>
        <taxon>Fungi</taxon>
        <taxon>Dikarya</taxon>
        <taxon>Ascomycota</taxon>
        <taxon>Pezizomycotina</taxon>
        <taxon>Sordariomycetes</taxon>
        <taxon>Xylariomycetidae</taxon>
        <taxon>Amphisphaeriales</taxon>
        <taxon>Apiosporaceae</taxon>
        <taxon>Apiospora</taxon>
    </lineage>
</organism>
<evidence type="ECO:0000313" key="3">
    <source>
        <dbReference type="EMBL" id="KAK8090398.1"/>
    </source>
</evidence>
<feature type="domain" description="DUF1996" evidence="2">
    <location>
        <begin position="48"/>
        <end position="308"/>
    </location>
</feature>
<feature type="chain" id="PRO_5047442837" description="DUF1996 domain-containing protein" evidence="1">
    <location>
        <begin position="17"/>
        <end position="377"/>
    </location>
</feature>
<dbReference type="RefSeq" id="XP_066673292.1">
    <property type="nucleotide sequence ID" value="XM_066809674.1"/>
</dbReference>
<dbReference type="Proteomes" id="UP001433268">
    <property type="component" value="Unassembled WGS sequence"/>
</dbReference>
<evidence type="ECO:0000259" key="2">
    <source>
        <dbReference type="Pfam" id="PF09362"/>
    </source>
</evidence>
<keyword evidence="4" id="KW-1185">Reference proteome</keyword>
<comment type="caution">
    <text evidence="3">The sequence shown here is derived from an EMBL/GenBank/DDBJ whole genome shotgun (WGS) entry which is preliminary data.</text>
</comment>
<dbReference type="InterPro" id="IPR018535">
    <property type="entry name" value="DUF1996"/>
</dbReference>
<feature type="signal peptide" evidence="1">
    <location>
        <begin position="1"/>
        <end position="16"/>
    </location>
</feature>
<reference evidence="3 4" key="1">
    <citation type="submission" date="2023-01" db="EMBL/GenBank/DDBJ databases">
        <title>Analysis of 21 Apiospora genomes using comparative genomics revels a genus with tremendous synthesis potential of carbohydrate active enzymes and secondary metabolites.</title>
        <authorList>
            <person name="Sorensen T."/>
        </authorList>
    </citation>
    <scope>NUCLEOTIDE SEQUENCE [LARGE SCALE GENOMIC DNA]</scope>
    <source>
        <strain evidence="3 4">CBS 114990</strain>
    </source>
</reference>
<evidence type="ECO:0000313" key="4">
    <source>
        <dbReference type="Proteomes" id="UP001433268"/>
    </source>
</evidence>